<dbReference type="InterPro" id="IPR002815">
    <property type="entry name" value="Spo11/TopoVI_A"/>
</dbReference>
<dbReference type="GO" id="GO:0000228">
    <property type="term" value="C:nuclear chromosome"/>
    <property type="evidence" value="ECO:0007669"/>
    <property type="project" value="TreeGrafter"/>
</dbReference>
<keyword evidence="3" id="KW-1185">Reference proteome</keyword>
<accession>A0AAN6GF44</accession>
<protein>
    <submittedName>
        <fullName evidence="2">Endodeoxyribonuclease</fullName>
    </submittedName>
</protein>
<evidence type="ECO:0000313" key="2">
    <source>
        <dbReference type="EMBL" id="KAK0533702.1"/>
    </source>
</evidence>
<dbReference type="Pfam" id="PF21180">
    <property type="entry name" value="TOP6A-Spo11_Toprim"/>
    <property type="match status" value="1"/>
</dbReference>
<name>A0AAN6GF44_9BASI</name>
<evidence type="ECO:0000259" key="1">
    <source>
        <dbReference type="Pfam" id="PF21180"/>
    </source>
</evidence>
<dbReference type="GO" id="GO:0003677">
    <property type="term" value="F:DNA binding"/>
    <property type="evidence" value="ECO:0007669"/>
    <property type="project" value="InterPro"/>
</dbReference>
<dbReference type="PRINTS" id="PR01550">
    <property type="entry name" value="TOP6AFAMILY"/>
</dbReference>
<evidence type="ECO:0000313" key="3">
    <source>
        <dbReference type="Proteomes" id="UP001176521"/>
    </source>
</evidence>
<feature type="domain" description="Topoisomerase 6 subunit A/Spo11 TOPRIM" evidence="1">
    <location>
        <begin position="86"/>
        <end position="197"/>
    </location>
</feature>
<dbReference type="EMBL" id="JAPDMQ010000132">
    <property type="protein sequence ID" value="KAK0533702.1"/>
    <property type="molecule type" value="Genomic_DNA"/>
</dbReference>
<proteinExistence type="predicted"/>
<dbReference type="SUPFAM" id="SSF56726">
    <property type="entry name" value="DNA topoisomerase IV, alpha subunit"/>
    <property type="match status" value="1"/>
</dbReference>
<dbReference type="InterPro" id="IPR036078">
    <property type="entry name" value="Spo11/TopoVI_A_sf"/>
</dbReference>
<dbReference type="GO" id="GO:0042138">
    <property type="term" value="P:meiotic DNA double-strand break formation"/>
    <property type="evidence" value="ECO:0007669"/>
    <property type="project" value="TreeGrafter"/>
</dbReference>
<dbReference type="GO" id="GO:0003918">
    <property type="term" value="F:DNA topoisomerase type II (double strand cut, ATP-hydrolyzing) activity"/>
    <property type="evidence" value="ECO:0007669"/>
    <property type="project" value="InterPro"/>
</dbReference>
<dbReference type="AlphaFoldDB" id="A0AAN6GF44"/>
<gene>
    <name evidence="2" type="primary">SPO11</name>
    <name evidence="2" type="ORF">OC842_002889</name>
</gene>
<dbReference type="PANTHER" id="PTHR10848">
    <property type="entry name" value="MEIOTIC RECOMBINATION PROTEIN SPO11"/>
    <property type="match status" value="1"/>
</dbReference>
<organism evidence="2 3">
    <name type="scientific">Tilletia horrida</name>
    <dbReference type="NCBI Taxonomy" id="155126"/>
    <lineage>
        <taxon>Eukaryota</taxon>
        <taxon>Fungi</taxon>
        <taxon>Dikarya</taxon>
        <taxon>Basidiomycota</taxon>
        <taxon>Ustilaginomycotina</taxon>
        <taxon>Exobasidiomycetes</taxon>
        <taxon>Tilletiales</taxon>
        <taxon>Tilletiaceae</taxon>
        <taxon>Tilletia</taxon>
    </lineage>
</organism>
<comment type="caution">
    <text evidence="2">The sequence shown here is derived from an EMBL/GenBank/DDBJ whole genome shotgun (WGS) entry which is preliminary data.</text>
</comment>
<dbReference type="InterPro" id="IPR034136">
    <property type="entry name" value="TOPRIM_Topo6A/Spo11"/>
</dbReference>
<dbReference type="Proteomes" id="UP001176521">
    <property type="component" value="Unassembled WGS sequence"/>
</dbReference>
<dbReference type="Gene3D" id="3.40.1360.10">
    <property type="match status" value="1"/>
</dbReference>
<sequence>MHSSQSDVTLFKRQSASDAHIDALADAFGVEREALGFRAGAKGLIAGSIQMRLRCHHKAPSPASDVSAQLLPSVYDLESIKTDAAWVLIVEKEAVFQLLRQCSFANGYTHGLRPGLIVTGYPDQATRQFLLHLASHIPKSTPFFIITDGDPHGIDIYRTYLYGDGTLHKPGRLALQMLQWLGLRSHDFADTKKAQQMLALDWLPNDLK</sequence>
<dbReference type="GO" id="GO:0007131">
    <property type="term" value="P:reciprocal meiotic recombination"/>
    <property type="evidence" value="ECO:0007669"/>
    <property type="project" value="TreeGrafter"/>
</dbReference>
<dbReference type="CDD" id="cd00223">
    <property type="entry name" value="TOPRIM_TopoIIB_SPO"/>
    <property type="match status" value="1"/>
</dbReference>
<dbReference type="GO" id="GO:0000706">
    <property type="term" value="P:meiotic DNA double-strand break processing"/>
    <property type="evidence" value="ECO:0007669"/>
    <property type="project" value="TreeGrafter"/>
</dbReference>
<reference evidence="2" key="1">
    <citation type="journal article" date="2023" name="PhytoFront">
        <title>Draft Genome Resources of Seven Strains of Tilletia horrida, Causal Agent of Kernel Smut of Rice.</title>
        <authorList>
            <person name="Khanal S."/>
            <person name="Antony Babu S."/>
            <person name="Zhou X.G."/>
        </authorList>
    </citation>
    <scope>NUCLEOTIDE SEQUENCE</scope>
    <source>
        <strain evidence="2">TX3</strain>
    </source>
</reference>
<dbReference type="PANTHER" id="PTHR10848:SF0">
    <property type="entry name" value="MEIOTIC RECOMBINATION PROTEIN SPO11"/>
    <property type="match status" value="1"/>
</dbReference>